<proteinExistence type="predicted"/>
<dbReference type="AlphaFoldDB" id="A0A7W6FWW4"/>
<keyword evidence="3" id="KW-1185">Reference proteome</keyword>
<accession>A0A7W6FWW4</accession>
<dbReference type="Proteomes" id="UP000561459">
    <property type="component" value="Unassembled WGS sequence"/>
</dbReference>
<name>A0A7W6FWW4_9SPHN</name>
<feature type="region of interest" description="Disordered" evidence="1">
    <location>
        <begin position="59"/>
        <end position="81"/>
    </location>
</feature>
<evidence type="ECO:0000256" key="1">
    <source>
        <dbReference type="SAM" id="MobiDB-lite"/>
    </source>
</evidence>
<evidence type="ECO:0000313" key="2">
    <source>
        <dbReference type="EMBL" id="MBB3938611.1"/>
    </source>
</evidence>
<sequence>MTQDRPDAADFLKMFETPQFTGLAIKAVFEDPDRMELTGQSLIAAELAQKYGYRDINGGQPVSHRSDWGEPRPFQGEIKVG</sequence>
<evidence type="ECO:0000313" key="3">
    <source>
        <dbReference type="Proteomes" id="UP000561459"/>
    </source>
</evidence>
<gene>
    <name evidence="2" type="ORF">GGR39_000240</name>
</gene>
<comment type="caution">
    <text evidence="2">The sequence shown here is derived from an EMBL/GenBank/DDBJ whole genome shotgun (WGS) entry which is preliminary data.</text>
</comment>
<reference evidence="2 3" key="1">
    <citation type="submission" date="2020-08" db="EMBL/GenBank/DDBJ databases">
        <title>Genomic Encyclopedia of Type Strains, Phase IV (KMG-IV): sequencing the most valuable type-strain genomes for metagenomic binning, comparative biology and taxonomic classification.</title>
        <authorList>
            <person name="Goeker M."/>
        </authorList>
    </citation>
    <scope>NUCLEOTIDE SEQUENCE [LARGE SCALE GENOMIC DNA]</scope>
    <source>
        <strain evidence="2 3">DSM 27568</strain>
    </source>
</reference>
<dbReference type="EMBL" id="JACIDY010000001">
    <property type="protein sequence ID" value="MBB3938611.1"/>
    <property type="molecule type" value="Genomic_DNA"/>
</dbReference>
<dbReference type="RefSeq" id="WP_183615530.1">
    <property type="nucleotide sequence ID" value="NZ_JACIDY010000001.1"/>
</dbReference>
<organism evidence="2 3">
    <name type="scientific">Novosphingobium fluoreni</name>
    <dbReference type="NCBI Taxonomy" id="1391222"/>
    <lineage>
        <taxon>Bacteria</taxon>
        <taxon>Pseudomonadati</taxon>
        <taxon>Pseudomonadota</taxon>
        <taxon>Alphaproteobacteria</taxon>
        <taxon>Sphingomonadales</taxon>
        <taxon>Sphingomonadaceae</taxon>
        <taxon>Novosphingobium</taxon>
    </lineage>
</organism>
<protein>
    <submittedName>
        <fullName evidence="2">Uncharacterized protein</fullName>
    </submittedName>
</protein>